<dbReference type="InterPro" id="IPR000620">
    <property type="entry name" value="EamA_dom"/>
</dbReference>
<feature type="transmembrane region" description="Helical" evidence="8">
    <location>
        <begin position="270"/>
        <end position="287"/>
    </location>
</feature>
<dbReference type="PANTHER" id="PTHR22911">
    <property type="entry name" value="ACYL-MALONYL CONDENSING ENZYME-RELATED"/>
    <property type="match status" value="1"/>
</dbReference>
<protein>
    <submittedName>
        <fullName evidence="10">EamA family transporter RarD</fullName>
    </submittedName>
</protein>
<feature type="transmembrane region" description="Helical" evidence="8">
    <location>
        <begin position="182"/>
        <end position="201"/>
    </location>
</feature>
<dbReference type="EMBL" id="WTYQ01000001">
    <property type="protein sequence ID" value="MXP24513.1"/>
    <property type="molecule type" value="Genomic_DNA"/>
</dbReference>
<dbReference type="GO" id="GO:0005886">
    <property type="term" value="C:plasma membrane"/>
    <property type="evidence" value="ECO:0007669"/>
    <property type="project" value="UniProtKB-SubCell"/>
</dbReference>
<evidence type="ECO:0000313" key="11">
    <source>
        <dbReference type="Proteomes" id="UP000460561"/>
    </source>
</evidence>
<dbReference type="RefSeq" id="WP_160737746.1">
    <property type="nucleotide sequence ID" value="NZ_WTYQ01000001.1"/>
</dbReference>
<feature type="transmembrane region" description="Helical" evidence="8">
    <location>
        <begin position="42"/>
        <end position="63"/>
    </location>
</feature>
<comment type="subcellular location">
    <subcellularLocation>
        <location evidence="1">Cell membrane</location>
        <topology evidence="1">Multi-pass membrane protein</topology>
    </subcellularLocation>
</comment>
<feature type="transmembrane region" description="Helical" evidence="8">
    <location>
        <begin position="75"/>
        <end position="96"/>
    </location>
</feature>
<keyword evidence="6 8" id="KW-1133">Transmembrane helix</keyword>
<feature type="transmembrane region" description="Helical" evidence="8">
    <location>
        <begin position="244"/>
        <end position="264"/>
    </location>
</feature>
<dbReference type="NCBIfam" id="TIGR00688">
    <property type="entry name" value="rarD"/>
    <property type="match status" value="1"/>
</dbReference>
<name>A0A845A5G5_9SPHN</name>
<evidence type="ECO:0000256" key="4">
    <source>
        <dbReference type="ARBA" id="ARBA00022475"/>
    </source>
</evidence>
<keyword evidence="11" id="KW-1185">Reference proteome</keyword>
<evidence type="ECO:0000256" key="6">
    <source>
        <dbReference type="ARBA" id="ARBA00022989"/>
    </source>
</evidence>
<keyword evidence="5 8" id="KW-0812">Transmembrane</keyword>
<comment type="caution">
    <text evidence="10">The sequence shown here is derived from an EMBL/GenBank/DDBJ whole genome shotgun (WGS) entry which is preliminary data.</text>
</comment>
<dbReference type="InterPro" id="IPR004626">
    <property type="entry name" value="RarD"/>
</dbReference>
<dbReference type="InterPro" id="IPR037185">
    <property type="entry name" value="EmrE-like"/>
</dbReference>
<feature type="transmembrane region" description="Helical" evidence="8">
    <location>
        <begin position="12"/>
        <end position="30"/>
    </location>
</feature>
<evidence type="ECO:0000259" key="9">
    <source>
        <dbReference type="Pfam" id="PF00892"/>
    </source>
</evidence>
<keyword evidence="3" id="KW-0813">Transport</keyword>
<reference evidence="10 11" key="1">
    <citation type="submission" date="2019-12" db="EMBL/GenBank/DDBJ databases">
        <title>Genomic-based taxomic classification of the family Erythrobacteraceae.</title>
        <authorList>
            <person name="Xu L."/>
        </authorList>
    </citation>
    <scope>NUCLEOTIDE SEQUENCE [LARGE SCALE GENOMIC DNA]</scope>
    <source>
        <strain evidence="10 11">DSM 18604</strain>
    </source>
</reference>
<sequence length="303" mass="33049">MRDESPPVDRGALACVLFAHAIWGSLPLYLLLVHSVPPVEFVAWRIIMSLPFCFAIVWFRGMMPEFRAMLRSRKVVLTLVSTSAAIGINWLSYVWAIQSGHVYAASIGYYILPLVMMVLAYVVLGERMTRRQWFAASLAALGVMALMGGSLNNLWVSLLLATSFAFYGLMRKTVAAGAMVGLALETLLLAPIALGILIWYAAAGPGISMGSNWALNGAIVMSAPMTALPLLLFAVAARRLPYSLMGFLQFLPPSIIFLLGLTVFGEKMDVSQLISFALIWTAAALFVREMLRRPKPSEAASKA</sequence>
<feature type="transmembrane region" description="Helical" evidence="8">
    <location>
        <begin position="213"/>
        <end position="237"/>
    </location>
</feature>
<keyword evidence="4" id="KW-1003">Cell membrane</keyword>
<keyword evidence="7 8" id="KW-0472">Membrane</keyword>
<organism evidence="10 11">
    <name type="scientific">Altericroceibacterium indicum</name>
    <dbReference type="NCBI Taxonomy" id="374177"/>
    <lineage>
        <taxon>Bacteria</taxon>
        <taxon>Pseudomonadati</taxon>
        <taxon>Pseudomonadota</taxon>
        <taxon>Alphaproteobacteria</taxon>
        <taxon>Sphingomonadales</taxon>
        <taxon>Erythrobacteraceae</taxon>
        <taxon>Altericroceibacterium</taxon>
    </lineage>
</organism>
<evidence type="ECO:0000256" key="2">
    <source>
        <dbReference type="ARBA" id="ARBA00007362"/>
    </source>
</evidence>
<comment type="similarity">
    <text evidence="2">Belongs to the EamA transporter family.</text>
</comment>
<gene>
    <name evidence="10" type="primary">rarD</name>
    <name evidence="10" type="ORF">GRI39_00415</name>
</gene>
<evidence type="ECO:0000256" key="5">
    <source>
        <dbReference type="ARBA" id="ARBA00022692"/>
    </source>
</evidence>
<evidence type="ECO:0000256" key="1">
    <source>
        <dbReference type="ARBA" id="ARBA00004651"/>
    </source>
</evidence>
<feature type="transmembrane region" description="Helical" evidence="8">
    <location>
        <begin position="102"/>
        <end position="124"/>
    </location>
</feature>
<evidence type="ECO:0000256" key="3">
    <source>
        <dbReference type="ARBA" id="ARBA00022448"/>
    </source>
</evidence>
<proteinExistence type="inferred from homology"/>
<evidence type="ECO:0000256" key="8">
    <source>
        <dbReference type="SAM" id="Phobius"/>
    </source>
</evidence>
<accession>A0A845A5G5</accession>
<feature type="domain" description="EamA" evidence="9">
    <location>
        <begin position="14"/>
        <end position="146"/>
    </location>
</feature>
<dbReference type="Pfam" id="PF00892">
    <property type="entry name" value="EamA"/>
    <property type="match status" value="1"/>
</dbReference>
<dbReference type="Proteomes" id="UP000460561">
    <property type="component" value="Unassembled WGS sequence"/>
</dbReference>
<evidence type="ECO:0000313" key="10">
    <source>
        <dbReference type="EMBL" id="MXP24513.1"/>
    </source>
</evidence>
<evidence type="ECO:0000256" key="7">
    <source>
        <dbReference type="ARBA" id="ARBA00023136"/>
    </source>
</evidence>
<feature type="transmembrane region" description="Helical" evidence="8">
    <location>
        <begin position="131"/>
        <end position="148"/>
    </location>
</feature>
<dbReference type="OrthoDB" id="369870at2"/>
<dbReference type="SUPFAM" id="SSF103481">
    <property type="entry name" value="Multidrug resistance efflux transporter EmrE"/>
    <property type="match status" value="2"/>
</dbReference>
<dbReference type="AlphaFoldDB" id="A0A845A5G5"/>
<dbReference type="PANTHER" id="PTHR22911:SF137">
    <property type="entry name" value="SOLUTE CARRIER FAMILY 35 MEMBER G2-RELATED"/>
    <property type="match status" value="1"/>
</dbReference>
<feature type="transmembrane region" description="Helical" evidence="8">
    <location>
        <begin position="154"/>
        <end position="170"/>
    </location>
</feature>